<comment type="caution">
    <text evidence="7">The sequence shown here is derived from an EMBL/GenBank/DDBJ whole genome shotgun (WGS) entry which is preliminary data.</text>
</comment>
<sequence length="343" mass="37713">MSKPKKVITIGGGVAGTEVSSLLAELGYDVTLIEKNSQTGGKLNGWSHLFPTGRPAAQVAEFLQHKVQRNSFKTICQTDVSQVVFGNGSFLVKTSGDERLPADAVVISTGFDIFDATRKEEYGYSVYENVITSVDLENRLKAGAPITTAAGNKPCRIAFIHCVGSRDEKCGNHHCSKVCCVTGVKQATELAKQLPQAEIFCFYMDLRMFGLPYESMYREAQEKYNIQFIRGRLSEAAENADGTLQIKAEDTLSGRPLKMQVDLVVLLVGMVPGKNTAHMADLFELQREPNGFLQTEDPHLFKNRSSRKGVFLAGTCTGPMTVDETLDHARSAALDIHHYLQNK</sequence>
<dbReference type="PANTHER" id="PTHR43498">
    <property type="entry name" value="FERREDOXIN:COB-COM HETERODISULFIDE REDUCTASE SUBUNIT A"/>
    <property type="match status" value="1"/>
</dbReference>
<dbReference type="Proteomes" id="UP001163821">
    <property type="component" value="Unassembled WGS sequence"/>
</dbReference>
<evidence type="ECO:0000259" key="6">
    <source>
        <dbReference type="Pfam" id="PF07992"/>
    </source>
</evidence>
<evidence type="ECO:0000256" key="2">
    <source>
        <dbReference type="ARBA" id="ARBA00022723"/>
    </source>
</evidence>
<dbReference type="GO" id="GO:0016491">
    <property type="term" value="F:oxidoreductase activity"/>
    <property type="evidence" value="ECO:0007669"/>
    <property type="project" value="UniProtKB-KW"/>
</dbReference>
<dbReference type="AlphaFoldDB" id="A0AA42C677"/>
<organism evidence="7 8">
    <name type="scientific">Gaoshiqia sediminis</name>
    <dbReference type="NCBI Taxonomy" id="2986998"/>
    <lineage>
        <taxon>Bacteria</taxon>
        <taxon>Pseudomonadati</taxon>
        <taxon>Bacteroidota</taxon>
        <taxon>Bacteroidia</taxon>
        <taxon>Marinilabiliales</taxon>
        <taxon>Prolixibacteraceae</taxon>
        <taxon>Gaoshiqia</taxon>
    </lineage>
</organism>
<evidence type="ECO:0000256" key="4">
    <source>
        <dbReference type="ARBA" id="ARBA00023004"/>
    </source>
</evidence>
<accession>A0AA42C677</accession>
<evidence type="ECO:0000256" key="1">
    <source>
        <dbReference type="ARBA" id="ARBA00022485"/>
    </source>
</evidence>
<keyword evidence="1" id="KW-0004">4Fe-4S</keyword>
<keyword evidence="4" id="KW-0408">Iron</keyword>
<keyword evidence="2" id="KW-0479">Metal-binding</keyword>
<name>A0AA42C677_9BACT</name>
<dbReference type="Gene3D" id="3.50.50.60">
    <property type="entry name" value="FAD/NAD(P)-binding domain"/>
    <property type="match status" value="4"/>
</dbReference>
<reference evidence="7" key="1">
    <citation type="submission" date="2022-10" db="EMBL/GenBank/DDBJ databases">
        <title>Gaoshiqiia sediminis gen. nov., sp. nov., isolated from coastal sediment.</title>
        <authorList>
            <person name="Yu W.X."/>
            <person name="Mu D.S."/>
            <person name="Du J.Z."/>
            <person name="Liang Y.Q."/>
        </authorList>
    </citation>
    <scope>NUCLEOTIDE SEQUENCE</scope>
    <source>
        <strain evidence="7">A06</strain>
    </source>
</reference>
<dbReference type="GO" id="GO:0046872">
    <property type="term" value="F:metal ion binding"/>
    <property type="evidence" value="ECO:0007669"/>
    <property type="project" value="UniProtKB-KW"/>
</dbReference>
<evidence type="ECO:0000256" key="3">
    <source>
        <dbReference type="ARBA" id="ARBA00023002"/>
    </source>
</evidence>
<dbReference type="SUPFAM" id="SSF51905">
    <property type="entry name" value="FAD/NAD(P)-binding domain"/>
    <property type="match status" value="1"/>
</dbReference>
<dbReference type="InterPro" id="IPR023753">
    <property type="entry name" value="FAD/NAD-binding_dom"/>
</dbReference>
<dbReference type="PANTHER" id="PTHR43498:SF1">
    <property type="entry name" value="COB--COM HETERODISULFIDE REDUCTASE IRON-SULFUR SUBUNIT A"/>
    <property type="match status" value="1"/>
</dbReference>
<dbReference type="GO" id="GO:0051539">
    <property type="term" value="F:4 iron, 4 sulfur cluster binding"/>
    <property type="evidence" value="ECO:0007669"/>
    <property type="project" value="UniProtKB-KW"/>
</dbReference>
<evidence type="ECO:0000313" key="7">
    <source>
        <dbReference type="EMBL" id="MCW0483618.1"/>
    </source>
</evidence>
<keyword evidence="8" id="KW-1185">Reference proteome</keyword>
<dbReference type="InterPro" id="IPR036188">
    <property type="entry name" value="FAD/NAD-bd_sf"/>
</dbReference>
<proteinExistence type="predicted"/>
<dbReference type="InterPro" id="IPR039650">
    <property type="entry name" value="HdrA-like"/>
</dbReference>
<keyword evidence="3" id="KW-0560">Oxidoreductase</keyword>
<keyword evidence="5" id="KW-0411">Iron-sulfur</keyword>
<evidence type="ECO:0000256" key="5">
    <source>
        <dbReference type="ARBA" id="ARBA00023014"/>
    </source>
</evidence>
<dbReference type="RefSeq" id="WP_282592220.1">
    <property type="nucleotide sequence ID" value="NZ_JAPAAF010000019.1"/>
</dbReference>
<gene>
    <name evidence="7" type="ORF">N2K84_12815</name>
</gene>
<protein>
    <submittedName>
        <fullName evidence="7">FAD-dependent oxidoreductase</fullName>
    </submittedName>
</protein>
<evidence type="ECO:0000313" key="8">
    <source>
        <dbReference type="Proteomes" id="UP001163821"/>
    </source>
</evidence>
<dbReference type="Pfam" id="PF07992">
    <property type="entry name" value="Pyr_redox_2"/>
    <property type="match status" value="1"/>
</dbReference>
<feature type="domain" description="FAD/NAD(P)-binding" evidence="6">
    <location>
        <begin position="3"/>
        <end position="123"/>
    </location>
</feature>
<dbReference type="EMBL" id="JAPAAF010000019">
    <property type="protein sequence ID" value="MCW0483618.1"/>
    <property type="molecule type" value="Genomic_DNA"/>
</dbReference>